<dbReference type="Pfam" id="PF03418">
    <property type="entry name" value="Peptidase_A25"/>
    <property type="match status" value="2"/>
</dbReference>
<dbReference type="InterPro" id="IPR005080">
    <property type="entry name" value="Peptidase_A25"/>
</dbReference>
<dbReference type="GO" id="GO:0006508">
    <property type="term" value="P:proteolysis"/>
    <property type="evidence" value="ECO:0007669"/>
    <property type="project" value="UniProtKB-UniRule"/>
</dbReference>
<name>A0A1M6MDL7_9FIRM</name>
<comment type="PTM">
    <text evidence="4">Autoproteolytically processed. The inactive tetrameric zymogen termed p46 autoprocesses to a smaller form termed p41, which is active only during spore germination.</text>
</comment>
<keyword evidence="1 4" id="KW-0645">Protease</keyword>
<dbReference type="HAMAP" id="MF_00626">
    <property type="entry name" value="Germination_prot"/>
    <property type="match status" value="1"/>
</dbReference>
<keyword evidence="3 4" id="KW-0865">Zymogen</keyword>
<accession>A0A1M6MDL7</accession>
<dbReference type="PIRSF" id="PIRSF019549">
    <property type="entry name" value="Peptidase_A25"/>
    <property type="match status" value="1"/>
</dbReference>
<evidence type="ECO:0000313" key="6">
    <source>
        <dbReference type="Proteomes" id="UP000184082"/>
    </source>
</evidence>
<keyword evidence="6" id="KW-1185">Reference proteome</keyword>
<dbReference type="NCBIfam" id="TIGR01441">
    <property type="entry name" value="GPR"/>
    <property type="match status" value="1"/>
</dbReference>
<dbReference type="AlphaFoldDB" id="A0A1M6MDL7"/>
<comment type="function">
    <text evidence="4">Initiates the rapid degradation of small, acid-soluble proteins during spore germination.</text>
</comment>
<evidence type="ECO:0000313" key="5">
    <source>
        <dbReference type="EMBL" id="SHJ81529.1"/>
    </source>
</evidence>
<sequence>MFQIRTDLALEARELYREGKSGEVPGVEVEKSEIDEEVEVTRVKIIDEQGSSIMGKPKGSYITIECRKLKSADADLKDKVSKILAKEISKLLPKKENMSTLVVGLGNWNVTPDALGPQVVSKILVTRHLFKMYNKTQDPGMTSVSAISPGVMGITGIETGDVIKGIVEKSTPDLVIAIDALASRKMERVSSTIQIATTGISPGSGVGNSRKELSQKTLGVPVIAIGVPTVVDAATMTNDTIKMVIKALQQQADRESGFFKMLSELKDEDKYMLIREVLEPYGANVIVTTKEIDKIITDISQIIANAINIALHPGIDLKDVNRYLN</sequence>
<dbReference type="Proteomes" id="UP000184082">
    <property type="component" value="Unassembled WGS sequence"/>
</dbReference>
<dbReference type="GO" id="GO:0004222">
    <property type="term" value="F:metalloendopeptidase activity"/>
    <property type="evidence" value="ECO:0007669"/>
    <property type="project" value="UniProtKB-UniRule"/>
</dbReference>
<evidence type="ECO:0000256" key="3">
    <source>
        <dbReference type="ARBA" id="ARBA00023145"/>
    </source>
</evidence>
<feature type="propeptide" id="PRO_5009990227" evidence="4">
    <location>
        <begin position="1"/>
        <end position="7"/>
    </location>
</feature>
<dbReference type="EMBL" id="FRAJ01000004">
    <property type="protein sequence ID" value="SHJ81529.1"/>
    <property type="molecule type" value="Genomic_DNA"/>
</dbReference>
<dbReference type="EC" id="3.4.24.78" evidence="4"/>
<protein>
    <recommendedName>
        <fullName evidence="4">Germination protease</fullName>
        <ecNumber evidence="4">3.4.24.78</ecNumber>
    </recommendedName>
    <alternativeName>
        <fullName evidence="4">GPR endopeptidase</fullName>
    </alternativeName>
    <alternativeName>
        <fullName evidence="4">Germination proteinase</fullName>
    </alternativeName>
    <alternativeName>
        <fullName evidence="4">Spore protease</fullName>
    </alternativeName>
</protein>
<dbReference type="STRING" id="1121266.SAMN02745883_00497"/>
<dbReference type="InterPro" id="IPR023430">
    <property type="entry name" value="Pept_HybD-like_dom_sf"/>
</dbReference>
<comment type="catalytic activity">
    <reaction evidence="4">
        <text>Endopeptidase action with P4 Glu or Asp, P1 preferably Glu &gt; Asp, P1' hydrophobic and P2' Ala.</text>
        <dbReference type="EC" id="3.4.24.78"/>
    </reaction>
</comment>
<dbReference type="GO" id="GO:0009847">
    <property type="term" value="P:spore germination"/>
    <property type="evidence" value="ECO:0007669"/>
    <property type="project" value="UniProtKB-UniRule"/>
</dbReference>
<gene>
    <name evidence="4" type="primary">gpr</name>
    <name evidence="5" type="ORF">SAMN02745883_00497</name>
</gene>
<comment type="subunit">
    <text evidence="4">Homotetramer.</text>
</comment>
<dbReference type="SUPFAM" id="SSF53163">
    <property type="entry name" value="HybD-like"/>
    <property type="match status" value="1"/>
</dbReference>
<evidence type="ECO:0000256" key="2">
    <source>
        <dbReference type="ARBA" id="ARBA00022801"/>
    </source>
</evidence>
<evidence type="ECO:0000256" key="1">
    <source>
        <dbReference type="ARBA" id="ARBA00022670"/>
    </source>
</evidence>
<feature type="chain" id="PRO_5023276123" description="Germination protease" evidence="4">
    <location>
        <begin position="8"/>
        <end position="325"/>
    </location>
</feature>
<proteinExistence type="inferred from homology"/>
<reference evidence="5 6" key="1">
    <citation type="submission" date="2016-11" db="EMBL/GenBank/DDBJ databases">
        <authorList>
            <person name="Jaros S."/>
            <person name="Januszkiewicz K."/>
            <person name="Wedrychowicz H."/>
        </authorList>
    </citation>
    <scope>NUCLEOTIDE SEQUENCE [LARGE SCALE GENOMIC DNA]</scope>
    <source>
        <strain evidence="5 6">DSM 14501</strain>
    </source>
</reference>
<comment type="similarity">
    <text evidence="4">Belongs to the peptidase A25 family.</text>
</comment>
<dbReference type="Gene3D" id="3.40.50.1450">
    <property type="entry name" value="HybD-like"/>
    <property type="match status" value="1"/>
</dbReference>
<keyword evidence="2 4" id="KW-0378">Hydrolase</keyword>
<dbReference type="RefSeq" id="WP_072965807.1">
    <property type="nucleotide sequence ID" value="NZ_FRAJ01000004.1"/>
</dbReference>
<evidence type="ECO:0000256" key="4">
    <source>
        <dbReference type="HAMAP-Rule" id="MF_00626"/>
    </source>
</evidence>
<organism evidence="5 6">
    <name type="scientific">Caminicella sporogenes DSM 14501</name>
    <dbReference type="NCBI Taxonomy" id="1121266"/>
    <lineage>
        <taxon>Bacteria</taxon>
        <taxon>Bacillati</taxon>
        <taxon>Bacillota</taxon>
        <taxon>Clostridia</taxon>
        <taxon>Peptostreptococcales</taxon>
        <taxon>Caminicellaceae</taxon>
        <taxon>Caminicella</taxon>
    </lineage>
</organism>